<dbReference type="KEGG" id="das:Daes_0834"/>
<dbReference type="Proteomes" id="UP000002191">
    <property type="component" value="Chromosome"/>
</dbReference>
<organism evidence="1 2">
    <name type="scientific">Pseudodesulfovibrio aespoeensis (strain ATCC 700646 / DSM 10631 / Aspo-2)</name>
    <name type="common">Desulfovibrio aespoeensis</name>
    <dbReference type="NCBI Taxonomy" id="643562"/>
    <lineage>
        <taxon>Bacteria</taxon>
        <taxon>Pseudomonadati</taxon>
        <taxon>Thermodesulfobacteriota</taxon>
        <taxon>Desulfovibrionia</taxon>
        <taxon>Desulfovibrionales</taxon>
        <taxon>Desulfovibrionaceae</taxon>
    </lineage>
</organism>
<dbReference type="AlphaFoldDB" id="E6VRC2"/>
<dbReference type="HOGENOM" id="CLU_099442_0_0_7"/>
<accession>E6VRC2</accession>
<evidence type="ECO:0000313" key="2">
    <source>
        <dbReference type="Proteomes" id="UP000002191"/>
    </source>
</evidence>
<protein>
    <submittedName>
        <fullName evidence="1">Uncharacterized protein</fullName>
    </submittedName>
</protein>
<reference evidence="1 2" key="2">
    <citation type="journal article" date="2014" name="Genome Announc.">
        <title>Complete Genome Sequence of the Subsurface, Mesophilic Sulfate-Reducing Bacterium Desulfovibrio aespoeensis Aspo-2.</title>
        <authorList>
            <person name="Pedersen K."/>
            <person name="Bengtsson A."/>
            <person name="Edlund J."/>
            <person name="Rabe L."/>
            <person name="Hazen T."/>
            <person name="Chakraborty R."/>
            <person name="Goodwin L."/>
            <person name="Shapiro N."/>
        </authorList>
    </citation>
    <scope>NUCLEOTIDE SEQUENCE [LARGE SCALE GENOMIC DNA]</scope>
    <source>
        <strain evidence="2">ATCC 700646 / DSM 10631 / Aspo-2</strain>
    </source>
</reference>
<gene>
    <name evidence="1" type="ordered locus">Daes_0834</name>
</gene>
<proteinExistence type="predicted"/>
<dbReference type="STRING" id="643562.Daes_0834"/>
<dbReference type="eggNOG" id="ENOG502ZI89">
    <property type="taxonomic scope" value="Bacteria"/>
</dbReference>
<evidence type="ECO:0000313" key="1">
    <source>
        <dbReference type="EMBL" id="ADU61851.1"/>
    </source>
</evidence>
<reference evidence="2" key="1">
    <citation type="submission" date="2010-12" db="EMBL/GenBank/DDBJ databases">
        <title>Complete sequence of Desulfovibrio aespoeensis Aspo-2.</title>
        <authorList>
            <consortium name="US DOE Joint Genome Institute"/>
            <person name="Lucas S."/>
            <person name="Copeland A."/>
            <person name="Lapidus A."/>
            <person name="Cheng J.-F."/>
            <person name="Goodwin L."/>
            <person name="Pitluck S."/>
            <person name="Chertkov O."/>
            <person name="Misra M."/>
            <person name="Detter J.C."/>
            <person name="Han C."/>
            <person name="Tapia R."/>
            <person name="Land M."/>
            <person name="Hauser L."/>
            <person name="Kyrpides N."/>
            <person name="Ivanova N."/>
            <person name="Ovchinnikova G."/>
            <person name="Pedersen K."/>
            <person name="Jagevall S."/>
            <person name="Hazen T."/>
            <person name="Woyke T."/>
        </authorList>
    </citation>
    <scope>NUCLEOTIDE SEQUENCE [LARGE SCALE GENOMIC DNA]</scope>
    <source>
        <strain evidence="2">ATCC 700646 / DSM 10631 / Aspo-2</strain>
    </source>
</reference>
<dbReference type="EMBL" id="CP002431">
    <property type="protein sequence ID" value="ADU61851.1"/>
    <property type="molecule type" value="Genomic_DNA"/>
</dbReference>
<name>E6VRC2_PSEA9</name>
<dbReference type="OrthoDB" id="194359at2"/>
<keyword evidence="2" id="KW-1185">Reference proteome</keyword>
<sequence>MVMLKPQDIIILLKLAIQPVPYEWSYSQLAYELHMSSSEIHKGVRRAAHARLFDPNRRRPIRKALEEFLIHGVKYAYAAEIGPMTRGMPTAHSAPVLMKHLAVSDGDVYVWPHPEGVSRGMALSPLFKTVPYMAARDDRLYQALAALDAIRLGRARDVALAESILLQLVRGDGPQ</sequence>